<name>A0A2P5CC20_TREOI</name>
<organism evidence="1 2">
    <name type="scientific">Trema orientale</name>
    <name type="common">Charcoal tree</name>
    <name type="synonym">Celtis orientalis</name>
    <dbReference type="NCBI Taxonomy" id="63057"/>
    <lineage>
        <taxon>Eukaryota</taxon>
        <taxon>Viridiplantae</taxon>
        <taxon>Streptophyta</taxon>
        <taxon>Embryophyta</taxon>
        <taxon>Tracheophyta</taxon>
        <taxon>Spermatophyta</taxon>
        <taxon>Magnoliopsida</taxon>
        <taxon>eudicotyledons</taxon>
        <taxon>Gunneridae</taxon>
        <taxon>Pentapetalae</taxon>
        <taxon>rosids</taxon>
        <taxon>fabids</taxon>
        <taxon>Rosales</taxon>
        <taxon>Cannabaceae</taxon>
        <taxon>Trema</taxon>
    </lineage>
</organism>
<accession>A0A2P5CC20</accession>
<keyword evidence="2" id="KW-1185">Reference proteome</keyword>
<dbReference type="EMBL" id="JXTC01000384">
    <property type="protein sequence ID" value="PON58578.1"/>
    <property type="molecule type" value="Genomic_DNA"/>
</dbReference>
<dbReference type="Proteomes" id="UP000237000">
    <property type="component" value="Unassembled WGS sequence"/>
</dbReference>
<protein>
    <submittedName>
        <fullName evidence="1">Uncharacterized protein</fullName>
    </submittedName>
</protein>
<dbReference type="InParanoid" id="A0A2P5CC20"/>
<comment type="caution">
    <text evidence="1">The sequence shown here is derived from an EMBL/GenBank/DDBJ whole genome shotgun (WGS) entry which is preliminary data.</text>
</comment>
<dbReference type="AlphaFoldDB" id="A0A2P5CC20"/>
<reference evidence="2" key="1">
    <citation type="submission" date="2016-06" db="EMBL/GenBank/DDBJ databases">
        <title>Parallel loss of symbiosis genes in relatives of nitrogen-fixing non-legume Parasponia.</title>
        <authorList>
            <person name="Van Velzen R."/>
            <person name="Holmer R."/>
            <person name="Bu F."/>
            <person name="Rutten L."/>
            <person name="Van Zeijl A."/>
            <person name="Liu W."/>
            <person name="Santuari L."/>
            <person name="Cao Q."/>
            <person name="Sharma T."/>
            <person name="Shen D."/>
            <person name="Roswanjaya Y."/>
            <person name="Wardhani T."/>
            <person name="Kalhor M.S."/>
            <person name="Jansen J."/>
            <person name="Van den Hoogen J."/>
            <person name="Gungor B."/>
            <person name="Hartog M."/>
            <person name="Hontelez J."/>
            <person name="Verver J."/>
            <person name="Yang W.-C."/>
            <person name="Schijlen E."/>
            <person name="Repin R."/>
            <person name="Schilthuizen M."/>
            <person name="Schranz E."/>
            <person name="Heidstra R."/>
            <person name="Miyata K."/>
            <person name="Fedorova E."/>
            <person name="Kohlen W."/>
            <person name="Bisseling T."/>
            <person name="Smit S."/>
            <person name="Geurts R."/>
        </authorList>
    </citation>
    <scope>NUCLEOTIDE SEQUENCE [LARGE SCALE GENOMIC DNA]</scope>
    <source>
        <strain evidence="2">cv. RG33-2</strain>
    </source>
</reference>
<sequence>MAARARAEMYVAQDGCVGRDLIVGARDVDVAARASGRSRVLGGGGGHLGWRLLGASRLSEFARVVERKKH</sequence>
<proteinExistence type="predicted"/>
<evidence type="ECO:0000313" key="2">
    <source>
        <dbReference type="Proteomes" id="UP000237000"/>
    </source>
</evidence>
<gene>
    <name evidence="1" type="ORF">TorRG33x02_290630</name>
</gene>
<evidence type="ECO:0000313" key="1">
    <source>
        <dbReference type="EMBL" id="PON58578.1"/>
    </source>
</evidence>